<reference evidence="1" key="1">
    <citation type="submission" date="2023-03" db="EMBL/GenBank/DDBJ databases">
        <title>Chromosome-scale reference genome and RAD-based genetic map of yellow starthistle (Centaurea solstitialis) reveal putative structural variation and QTLs associated with invader traits.</title>
        <authorList>
            <person name="Reatini B."/>
            <person name="Cang F.A."/>
            <person name="Jiang Q."/>
            <person name="Mckibben M.T.W."/>
            <person name="Barker M.S."/>
            <person name="Rieseberg L.H."/>
            <person name="Dlugosch K.M."/>
        </authorList>
    </citation>
    <scope>NUCLEOTIDE SEQUENCE</scope>
    <source>
        <strain evidence="1">CAN-66</strain>
        <tissue evidence="1">Leaf</tissue>
    </source>
</reference>
<evidence type="ECO:0000313" key="1">
    <source>
        <dbReference type="EMBL" id="KAJ9543889.1"/>
    </source>
</evidence>
<dbReference type="AlphaFoldDB" id="A0AA38WB88"/>
<dbReference type="Proteomes" id="UP001172457">
    <property type="component" value="Chromosome 6"/>
</dbReference>
<keyword evidence="2" id="KW-1185">Reference proteome</keyword>
<protein>
    <submittedName>
        <fullName evidence="1">Uncharacterized protein</fullName>
    </submittedName>
</protein>
<evidence type="ECO:0000313" key="2">
    <source>
        <dbReference type="Proteomes" id="UP001172457"/>
    </source>
</evidence>
<name>A0AA38WB88_9ASTR</name>
<dbReference type="EMBL" id="JARYMX010000006">
    <property type="protein sequence ID" value="KAJ9543889.1"/>
    <property type="molecule type" value="Genomic_DNA"/>
</dbReference>
<comment type="caution">
    <text evidence="1">The sequence shown here is derived from an EMBL/GenBank/DDBJ whole genome shotgun (WGS) entry which is preliminary data.</text>
</comment>
<proteinExistence type="predicted"/>
<accession>A0AA38WB88</accession>
<sequence>MVQGSALIPFYNTPKPKAIGWPNNFESNLKPWWKLLVAYDLRLIRSLQVLLSIHVGRVVTKEVVREEIKALKTNKSWEYMGLPRGKKIVGCKWVSSVKYNVDGSAFTSIGYQKRILEQGTQRGVRMCHQDRNQVVTEASQQLDYRSEYLNCRSSICQNNLAAGLLQSTAGLQSAAKTTLLPVFFNCCRSSSTAAGL</sequence>
<organism evidence="1 2">
    <name type="scientific">Centaurea solstitialis</name>
    <name type="common">yellow star-thistle</name>
    <dbReference type="NCBI Taxonomy" id="347529"/>
    <lineage>
        <taxon>Eukaryota</taxon>
        <taxon>Viridiplantae</taxon>
        <taxon>Streptophyta</taxon>
        <taxon>Embryophyta</taxon>
        <taxon>Tracheophyta</taxon>
        <taxon>Spermatophyta</taxon>
        <taxon>Magnoliopsida</taxon>
        <taxon>eudicotyledons</taxon>
        <taxon>Gunneridae</taxon>
        <taxon>Pentapetalae</taxon>
        <taxon>asterids</taxon>
        <taxon>campanulids</taxon>
        <taxon>Asterales</taxon>
        <taxon>Asteraceae</taxon>
        <taxon>Carduoideae</taxon>
        <taxon>Cardueae</taxon>
        <taxon>Centaureinae</taxon>
        <taxon>Centaurea</taxon>
    </lineage>
</organism>
<gene>
    <name evidence="1" type="ORF">OSB04_023596</name>
</gene>